<dbReference type="InterPro" id="IPR027752">
    <property type="entry name" value="TTLL10"/>
</dbReference>
<evidence type="ECO:0000313" key="3">
    <source>
        <dbReference type="Proteomes" id="UP001208570"/>
    </source>
</evidence>
<gene>
    <name evidence="2" type="ORF">LSH36_358g02101</name>
</gene>
<dbReference type="EMBL" id="JAODUP010000358">
    <property type="protein sequence ID" value="KAK2151587.1"/>
    <property type="molecule type" value="Genomic_DNA"/>
</dbReference>
<comment type="caution">
    <text evidence="2">The sequence shown here is derived from an EMBL/GenBank/DDBJ whole genome shotgun (WGS) entry which is preliminary data.</text>
</comment>
<proteinExistence type="predicted"/>
<dbReference type="AlphaFoldDB" id="A0AAD9JEA9"/>
<evidence type="ECO:0000313" key="2">
    <source>
        <dbReference type="EMBL" id="KAK2151587.1"/>
    </source>
</evidence>
<organism evidence="2 3">
    <name type="scientific">Paralvinella palmiformis</name>
    <dbReference type="NCBI Taxonomy" id="53620"/>
    <lineage>
        <taxon>Eukaryota</taxon>
        <taxon>Metazoa</taxon>
        <taxon>Spiralia</taxon>
        <taxon>Lophotrochozoa</taxon>
        <taxon>Annelida</taxon>
        <taxon>Polychaeta</taxon>
        <taxon>Sedentaria</taxon>
        <taxon>Canalipalpata</taxon>
        <taxon>Terebellida</taxon>
        <taxon>Terebelliformia</taxon>
        <taxon>Alvinellidae</taxon>
        <taxon>Paralvinella</taxon>
    </lineage>
</organism>
<dbReference type="PANTHER" id="PTHR46810">
    <property type="entry name" value="INACTIVE POLYGLYCYLASE TTLL10"/>
    <property type="match status" value="1"/>
</dbReference>
<dbReference type="Proteomes" id="UP001208570">
    <property type="component" value="Unassembled WGS sequence"/>
</dbReference>
<name>A0AAD9JEA9_9ANNE</name>
<reference evidence="2" key="1">
    <citation type="journal article" date="2023" name="Mol. Biol. Evol.">
        <title>Third-Generation Sequencing Reveals the Adaptive Role of the Epigenome in Three Deep-Sea Polychaetes.</title>
        <authorList>
            <person name="Perez M."/>
            <person name="Aroh O."/>
            <person name="Sun Y."/>
            <person name="Lan Y."/>
            <person name="Juniper S.K."/>
            <person name="Young C.R."/>
            <person name="Angers B."/>
            <person name="Qian P.Y."/>
        </authorList>
    </citation>
    <scope>NUCLEOTIDE SEQUENCE</scope>
    <source>
        <strain evidence="2">P08H-3</strain>
    </source>
</reference>
<keyword evidence="3" id="KW-1185">Reference proteome</keyword>
<dbReference type="PANTHER" id="PTHR46810:SF1">
    <property type="entry name" value="INACTIVE POLYGLYCYLASE TTLL10"/>
    <property type="match status" value="1"/>
</dbReference>
<evidence type="ECO:0000256" key="1">
    <source>
        <dbReference type="SAM" id="MobiDB-lite"/>
    </source>
</evidence>
<protein>
    <submittedName>
        <fullName evidence="2">Uncharacterized protein</fullName>
    </submittedName>
</protein>
<accession>A0AAD9JEA9</accession>
<feature type="region of interest" description="Disordered" evidence="1">
    <location>
        <begin position="1"/>
        <end position="82"/>
    </location>
</feature>
<feature type="compositionally biased region" description="Polar residues" evidence="1">
    <location>
        <begin position="35"/>
        <end position="51"/>
    </location>
</feature>
<sequence>MSRTDGIVTRDHLPFWTRQLRSSNMEAEKADQNGKDSPTTGSNGGQENQAGNKDLDGTKRSSPQQNTLEEYKPKVTLAGHTDPTYYIGGGNGNSIIEEVMNDLGWQRIKDKLDESYTLKWCELKQSINYNTFKESMSIIYCILVYLSVY</sequence>
<dbReference type="GO" id="GO:0070737">
    <property type="term" value="F:protein-glycine ligase activity, elongating"/>
    <property type="evidence" value="ECO:0007669"/>
    <property type="project" value="TreeGrafter"/>
</dbReference>